<dbReference type="Proteomes" id="UP001320420">
    <property type="component" value="Unassembled WGS sequence"/>
</dbReference>
<comment type="caution">
    <text evidence="2">The sequence shown here is derived from an EMBL/GenBank/DDBJ whole genome shotgun (WGS) entry which is preliminary data.</text>
</comment>
<feature type="region of interest" description="Disordered" evidence="1">
    <location>
        <begin position="1"/>
        <end position="63"/>
    </location>
</feature>
<reference evidence="2 3" key="1">
    <citation type="submission" date="2024-02" db="EMBL/GenBank/DDBJ databases">
        <title>De novo assembly and annotation of 12 fungi associated with fruit tree decline syndrome in Ontario, Canada.</title>
        <authorList>
            <person name="Sulman M."/>
            <person name="Ellouze W."/>
            <person name="Ilyukhin E."/>
        </authorList>
    </citation>
    <scope>NUCLEOTIDE SEQUENCE [LARGE SCALE GENOMIC DNA]</scope>
    <source>
        <strain evidence="2 3">M11/M66-122</strain>
    </source>
</reference>
<evidence type="ECO:0000313" key="3">
    <source>
        <dbReference type="Proteomes" id="UP001320420"/>
    </source>
</evidence>
<dbReference type="AlphaFoldDB" id="A0AAN9YTF5"/>
<organism evidence="2 3">
    <name type="scientific">Diatrype stigma</name>
    <dbReference type="NCBI Taxonomy" id="117547"/>
    <lineage>
        <taxon>Eukaryota</taxon>
        <taxon>Fungi</taxon>
        <taxon>Dikarya</taxon>
        <taxon>Ascomycota</taxon>
        <taxon>Pezizomycotina</taxon>
        <taxon>Sordariomycetes</taxon>
        <taxon>Xylariomycetidae</taxon>
        <taxon>Xylariales</taxon>
        <taxon>Diatrypaceae</taxon>
        <taxon>Diatrype</taxon>
    </lineage>
</organism>
<sequence>MVTNNTPSNRATANDSPNQRVPAPTSTPAMSETATAAGPPPYLETPSRHRSEERGKEEDEHEAECHPFWTSWSDMARGIGLIIGGILKIPFVIGNGLAKIFWYIPVLYGDATVWKWPDITGFPSACKASLDSLWYGIWNGLTDWLVLPYKGARKEGVAGFFKGFFRGLANLAFKPAAGGAGFIFHPFFGIYKEASKFKLTIKRDRHARRKLRSPV</sequence>
<name>A0AAN9YTF5_9PEZI</name>
<evidence type="ECO:0000313" key="2">
    <source>
        <dbReference type="EMBL" id="KAK7753290.1"/>
    </source>
</evidence>
<accession>A0AAN9YTF5</accession>
<feature type="compositionally biased region" description="Polar residues" evidence="1">
    <location>
        <begin position="1"/>
        <end position="34"/>
    </location>
</feature>
<evidence type="ECO:0000256" key="1">
    <source>
        <dbReference type="SAM" id="MobiDB-lite"/>
    </source>
</evidence>
<feature type="compositionally biased region" description="Basic and acidic residues" evidence="1">
    <location>
        <begin position="46"/>
        <end position="58"/>
    </location>
</feature>
<keyword evidence="3" id="KW-1185">Reference proteome</keyword>
<gene>
    <name evidence="2" type="ORF">SLS62_004809</name>
</gene>
<protein>
    <submittedName>
        <fullName evidence="2">Uncharacterized protein</fullName>
    </submittedName>
</protein>
<dbReference type="EMBL" id="JAKJXP020000030">
    <property type="protein sequence ID" value="KAK7753290.1"/>
    <property type="molecule type" value="Genomic_DNA"/>
</dbReference>
<proteinExistence type="predicted"/>